<organism evidence="3 4">
    <name type="scientific">Paraliobacillus ryukyuensis</name>
    <dbReference type="NCBI Taxonomy" id="200904"/>
    <lineage>
        <taxon>Bacteria</taxon>
        <taxon>Bacillati</taxon>
        <taxon>Bacillota</taxon>
        <taxon>Bacilli</taxon>
        <taxon>Bacillales</taxon>
        <taxon>Bacillaceae</taxon>
        <taxon>Paraliobacillus</taxon>
    </lineage>
</organism>
<dbReference type="Gene3D" id="3.90.1750.20">
    <property type="entry name" value="Putative Large Serine Recombinase, Chain B, Domain 2"/>
    <property type="match status" value="1"/>
</dbReference>
<keyword evidence="1" id="KW-0175">Coiled coil</keyword>
<dbReference type="GO" id="GO:0003677">
    <property type="term" value="F:DNA binding"/>
    <property type="evidence" value="ECO:0007669"/>
    <property type="project" value="InterPro"/>
</dbReference>
<gene>
    <name evidence="3" type="ORF">DES48_107118</name>
</gene>
<evidence type="ECO:0000256" key="1">
    <source>
        <dbReference type="SAM" id="Coils"/>
    </source>
</evidence>
<dbReference type="Proteomes" id="UP000252254">
    <property type="component" value="Unassembled WGS sequence"/>
</dbReference>
<feature type="coiled-coil region" evidence="1">
    <location>
        <begin position="251"/>
        <end position="294"/>
    </location>
</feature>
<dbReference type="PANTHER" id="PTHR30461">
    <property type="entry name" value="DNA-INVERTASE FROM LAMBDOID PROPHAGE"/>
    <property type="match status" value="1"/>
</dbReference>
<reference evidence="3 4" key="1">
    <citation type="submission" date="2018-06" db="EMBL/GenBank/DDBJ databases">
        <title>Genomic Encyclopedia of Type Strains, Phase IV (KMG-IV): sequencing the most valuable type-strain genomes for metagenomic binning, comparative biology and taxonomic classification.</title>
        <authorList>
            <person name="Goeker M."/>
        </authorList>
    </citation>
    <scope>NUCLEOTIDE SEQUENCE [LARGE SCALE GENOMIC DNA]</scope>
    <source>
        <strain evidence="3 4">DSM 15140</strain>
    </source>
</reference>
<dbReference type="InterPro" id="IPR050639">
    <property type="entry name" value="SSR_resolvase"/>
</dbReference>
<name>A0A366E5Y9_9BACI</name>
<dbReference type="GO" id="GO:0000150">
    <property type="term" value="F:DNA strand exchange activity"/>
    <property type="evidence" value="ECO:0007669"/>
    <property type="project" value="InterPro"/>
</dbReference>
<dbReference type="Pfam" id="PF13408">
    <property type="entry name" value="Zn_ribbon_recom"/>
    <property type="match status" value="1"/>
</dbReference>
<accession>A0A366E5Y9</accession>
<dbReference type="EMBL" id="QNRI01000007">
    <property type="protein sequence ID" value="RBO97199.1"/>
    <property type="molecule type" value="Genomic_DNA"/>
</dbReference>
<proteinExistence type="predicted"/>
<dbReference type="PANTHER" id="PTHR30461:SF23">
    <property type="entry name" value="DNA RECOMBINASE-RELATED"/>
    <property type="match status" value="1"/>
</dbReference>
<keyword evidence="4" id="KW-1185">Reference proteome</keyword>
<evidence type="ECO:0000313" key="4">
    <source>
        <dbReference type="Proteomes" id="UP000252254"/>
    </source>
</evidence>
<dbReference type="InterPro" id="IPR025827">
    <property type="entry name" value="Zn_ribbon_recom_dom"/>
</dbReference>
<feature type="domain" description="Recombinase" evidence="2">
    <location>
        <begin position="16"/>
        <end position="137"/>
    </location>
</feature>
<dbReference type="AlphaFoldDB" id="A0A366E5Y9"/>
<dbReference type="InterPro" id="IPR038109">
    <property type="entry name" value="DNA_bind_recomb_sf"/>
</dbReference>
<evidence type="ECO:0000259" key="2">
    <source>
        <dbReference type="PROSITE" id="PS51737"/>
    </source>
</evidence>
<dbReference type="InterPro" id="IPR011109">
    <property type="entry name" value="DNA_bind_recombinase_dom"/>
</dbReference>
<comment type="caution">
    <text evidence="3">The sequence shown here is derived from an EMBL/GenBank/DDBJ whole genome shotgun (WGS) entry which is preliminary data.</text>
</comment>
<dbReference type="Pfam" id="PF07508">
    <property type="entry name" value="Recombinase"/>
    <property type="match status" value="1"/>
</dbReference>
<dbReference type="PROSITE" id="PS51737">
    <property type="entry name" value="RECOMBINASE_DNA_BIND"/>
    <property type="match status" value="1"/>
</dbReference>
<sequence length="426" mass="49941">MRNRALRGQFLGGVPPFGFTLNKETQKFELVVEEAAIVKDIFDKYLNGDGILKIRNYLNENNVLGRNDYSVGTLQSILKNIHYTGDFVYSKRRNLSRTKKKKTSKDEWITVENNHPQIVTNQDFLMVQDLLKKKNRAKPENLDKRVSGNQFLSGLITCNVCEHSYYHGPRRNGRGVKFDYYVCGGYKTKGKPYCNNKRGLRIDRIDEILFVSVIEILKLDKVMEIYNETANKIQDRLKDDLSNQNTKKERIKTLETEKNRYLELIIQSENQILIQEYEEEIQKRITEIKELKEVIKSKGSTDETLNYFKKLKEEIKHTFEVQYNFNKIIDLGIENVGGIFKHFIDNIRVQDDEQCKRTELDIQYKVGIPELKLLQDIKPVIEIFDNETLVQNTNHNSISEMLNQAAKNYQVCVYEMEYAPPVLKKR</sequence>
<evidence type="ECO:0000313" key="3">
    <source>
        <dbReference type="EMBL" id="RBO97199.1"/>
    </source>
</evidence>
<protein>
    <submittedName>
        <fullName evidence="3">Recombinase-like zinc beta ribbon protein</fullName>
    </submittedName>
</protein>